<keyword evidence="3" id="KW-1185">Reference proteome</keyword>
<evidence type="ECO:0000313" key="3">
    <source>
        <dbReference type="Proteomes" id="UP001150879"/>
    </source>
</evidence>
<protein>
    <recommendedName>
        <fullName evidence="4">Transcription factor domain-containing protein</fullName>
    </recommendedName>
</protein>
<evidence type="ECO:0008006" key="4">
    <source>
        <dbReference type="Google" id="ProtNLM"/>
    </source>
</evidence>
<dbReference type="EMBL" id="JAPQKP010000003">
    <property type="protein sequence ID" value="KAJ5199201.1"/>
    <property type="molecule type" value="Genomic_DNA"/>
</dbReference>
<comment type="caution">
    <text evidence="2">The sequence shown here is derived from an EMBL/GenBank/DDBJ whole genome shotgun (WGS) entry which is preliminary data.</text>
</comment>
<name>A0A9W9JST7_9EURO</name>
<reference evidence="2" key="2">
    <citation type="journal article" date="2023" name="IMA Fungus">
        <title>Comparative genomic study of the Penicillium genus elucidates a diverse pangenome and 15 lateral gene transfer events.</title>
        <authorList>
            <person name="Petersen C."/>
            <person name="Sorensen T."/>
            <person name="Nielsen M.R."/>
            <person name="Sondergaard T.E."/>
            <person name="Sorensen J.L."/>
            <person name="Fitzpatrick D.A."/>
            <person name="Frisvad J.C."/>
            <person name="Nielsen K.L."/>
        </authorList>
    </citation>
    <scope>NUCLEOTIDE SEQUENCE</scope>
    <source>
        <strain evidence="2">IBT 16849</strain>
    </source>
</reference>
<organism evidence="2 3">
    <name type="scientific">Penicillium cf. griseofulvum</name>
    <dbReference type="NCBI Taxonomy" id="2972120"/>
    <lineage>
        <taxon>Eukaryota</taxon>
        <taxon>Fungi</taxon>
        <taxon>Dikarya</taxon>
        <taxon>Ascomycota</taxon>
        <taxon>Pezizomycotina</taxon>
        <taxon>Eurotiomycetes</taxon>
        <taxon>Eurotiomycetidae</taxon>
        <taxon>Eurotiales</taxon>
        <taxon>Aspergillaceae</taxon>
        <taxon>Penicillium</taxon>
    </lineage>
</organism>
<feature type="compositionally biased region" description="Polar residues" evidence="1">
    <location>
        <begin position="297"/>
        <end position="310"/>
    </location>
</feature>
<gene>
    <name evidence="2" type="ORF">N7472_004405</name>
</gene>
<reference evidence="2" key="1">
    <citation type="submission" date="2022-11" db="EMBL/GenBank/DDBJ databases">
        <authorList>
            <person name="Petersen C."/>
        </authorList>
    </citation>
    <scope>NUCLEOTIDE SEQUENCE</scope>
    <source>
        <strain evidence="2">IBT 16849</strain>
    </source>
</reference>
<feature type="region of interest" description="Disordered" evidence="1">
    <location>
        <begin position="272"/>
        <end position="310"/>
    </location>
</feature>
<evidence type="ECO:0000256" key="1">
    <source>
        <dbReference type="SAM" id="MobiDB-lite"/>
    </source>
</evidence>
<sequence length="310" mass="34209">MAGMDSYRRNLYMLSLYSEERLFLDKMSYSSIWKSSLSSQVPGLPVQEQWAHITSNPSALRAMMFQSMDEVFTAIPISAKPDYIAARDVIHHALSLLRLVSLHMLESFSGWQGNDAAVHMSANNLKHWMENDAPSARKCLWHAVCVYSTLKSKEKFACHDPLFFLISFFYIWAFDTLVVAPEMETPEASATEVRLLNTREIQIWIAEGPNTRLNLVGVGSLTGKASSLRLATEVSQIFSKRKSWAGLCRGLASAVDRIVSKLTIPQGIPQGILQGVPRGAPQGVPRGMPQGAPQGAPQGSRQGTSDDQVA</sequence>
<dbReference type="AlphaFoldDB" id="A0A9W9JST7"/>
<proteinExistence type="predicted"/>
<accession>A0A9W9JST7</accession>
<dbReference type="Proteomes" id="UP001150879">
    <property type="component" value="Unassembled WGS sequence"/>
</dbReference>
<evidence type="ECO:0000313" key="2">
    <source>
        <dbReference type="EMBL" id="KAJ5199201.1"/>
    </source>
</evidence>